<keyword evidence="2" id="KW-1185">Reference proteome</keyword>
<dbReference type="Proteomes" id="UP000648482">
    <property type="component" value="Unassembled WGS sequence"/>
</dbReference>
<evidence type="ECO:0000313" key="2">
    <source>
        <dbReference type="Proteomes" id="UP000648482"/>
    </source>
</evidence>
<name>A0ABR9E0W3_9GAMM</name>
<dbReference type="SUPFAM" id="SSF50494">
    <property type="entry name" value="Trypsin-like serine proteases"/>
    <property type="match status" value="1"/>
</dbReference>
<gene>
    <name evidence="1" type="ORF">PALI_a1362</name>
</gene>
<reference evidence="1 2" key="1">
    <citation type="submission" date="2015-06" db="EMBL/GenBank/DDBJ databases">
        <title>Genome sequence of Pseudoalteromonas aliena.</title>
        <authorList>
            <person name="Xie B.-B."/>
            <person name="Rong J.-C."/>
            <person name="Qin Q.-L."/>
            <person name="Zhang Y.-Z."/>
        </authorList>
    </citation>
    <scope>NUCLEOTIDE SEQUENCE [LARGE SCALE GENOMIC DNA]</scope>
    <source>
        <strain evidence="1 2">SW19</strain>
    </source>
</reference>
<comment type="caution">
    <text evidence="1">The sequence shown here is derived from an EMBL/GenBank/DDBJ whole genome shotgun (WGS) entry which is preliminary data.</text>
</comment>
<evidence type="ECO:0000313" key="1">
    <source>
        <dbReference type="EMBL" id="MBE0360023.1"/>
    </source>
</evidence>
<dbReference type="InterPro" id="IPR009003">
    <property type="entry name" value="Peptidase_S1_PA"/>
</dbReference>
<organism evidence="1 2">
    <name type="scientific">Pseudoalteromonas aliena SW19</name>
    <dbReference type="NCBI Taxonomy" id="1314866"/>
    <lineage>
        <taxon>Bacteria</taxon>
        <taxon>Pseudomonadati</taxon>
        <taxon>Pseudomonadota</taxon>
        <taxon>Gammaproteobacteria</taxon>
        <taxon>Alteromonadales</taxon>
        <taxon>Pseudoalteromonadaceae</taxon>
        <taxon>Pseudoalteromonas</taxon>
    </lineage>
</organism>
<protein>
    <recommendedName>
        <fullName evidence="3">Serine protease</fullName>
    </recommendedName>
</protein>
<sequence>MIRYVDPLSCTSLFIEPCFNEIGLSVATGFLLKYCEDTYLITNWHVVSGKDADSLECLDKKNLAIPNNLLVSFHKKGSLGEWVKRRIDLLDDNEDPLWLEHPLGSEVDVVVIKLDETDDIEIYTLDYQLKDKDMVPVTAMPVSVVGYPFGLSAGANWPIWKTGNIASDHGIDFEVNRPAFLIDATTRAGMSGSPVVLRADSYQTSDGNYEMAGGIQTRFLGVYAGRIHGQSEIGRVWRPFVIQETIENRLLFNDESMRFSPSRIAKCPCNRGLRFKECCGKVA</sequence>
<dbReference type="Gene3D" id="2.40.10.120">
    <property type="match status" value="1"/>
</dbReference>
<evidence type="ECO:0008006" key="3">
    <source>
        <dbReference type="Google" id="ProtNLM"/>
    </source>
</evidence>
<accession>A0ABR9E0W3</accession>
<proteinExistence type="predicted"/>
<dbReference type="EMBL" id="AQGU01000025">
    <property type="protein sequence ID" value="MBE0360023.1"/>
    <property type="molecule type" value="Genomic_DNA"/>
</dbReference>
<dbReference type="Pfam" id="PF13365">
    <property type="entry name" value="Trypsin_2"/>
    <property type="match status" value="1"/>
</dbReference>
<dbReference type="RefSeq" id="WP_193155888.1">
    <property type="nucleotide sequence ID" value="NZ_AQGU01000025.1"/>
</dbReference>